<reference evidence="1 2" key="1">
    <citation type="submission" date="2024-01" db="EMBL/GenBank/DDBJ databases">
        <title>The genomes of 5 underutilized Papilionoideae crops provide insights into root nodulation and disease resistance.</title>
        <authorList>
            <person name="Yuan L."/>
        </authorList>
    </citation>
    <scope>NUCLEOTIDE SEQUENCE [LARGE SCALE GENOMIC DNA]</scope>
    <source>
        <strain evidence="1">LY-2023</strain>
        <tissue evidence="1">Leaf</tissue>
    </source>
</reference>
<keyword evidence="2" id="KW-1185">Reference proteome</keyword>
<accession>A0AAN9K2H8</accession>
<gene>
    <name evidence="1" type="ORF">RJT34_07278</name>
</gene>
<dbReference type="EMBL" id="JAYKXN010000002">
    <property type="protein sequence ID" value="KAK7310060.1"/>
    <property type="molecule type" value="Genomic_DNA"/>
</dbReference>
<proteinExistence type="predicted"/>
<dbReference type="Proteomes" id="UP001359559">
    <property type="component" value="Unassembled WGS sequence"/>
</dbReference>
<evidence type="ECO:0000313" key="2">
    <source>
        <dbReference type="Proteomes" id="UP001359559"/>
    </source>
</evidence>
<organism evidence="1 2">
    <name type="scientific">Clitoria ternatea</name>
    <name type="common">Butterfly pea</name>
    <dbReference type="NCBI Taxonomy" id="43366"/>
    <lineage>
        <taxon>Eukaryota</taxon>
        <taxon>Viridiplantae</taxon>
        <taxon>Streptophyta</taxon>
        <taxon>Embryophyta</taxon>
        <taxon>Tracheophyta</taxon>
        <taxon>Spermatophyta</taxon>
        <taxon>Magnoliopsida</taxon>
        <taxon>eudicotyledons</taxon>
        <taxon>Gunneridae</taxon>
        <taxon>Pentapetalae</taxon>
        <taxon>rosids</taxon>
        <taxon>fabids</taxon>
        <taxon>Fabales</taxon>
        <taxon>Fabaceae</taxon>
        <taxon>Papilionoideae</taxon>
        <taxon>50 kb inversion clade</taxon>
        <taxon>NPAAA clade</taxon>
        <taxon>indigoferoid/millettioid clade</taxon>
        <taxon>Phaseoleae</taxon>
        <taxon>Clitoria</taxon>
    </lineage>
</organism>
<dbReference type="AlphaFoldDB" id="A0AAN9K2H8"/>
<comment type="caution">
    <text evidence="1">The sequence shown here is derived from an EMBL/GenBank/DDBJ whole genome shotgun (WGS) entry which is preliminary data.</text>
</comment>
<name>A0AAN9K2H8_CLITE</name>
<sequence length="69" mass="8362">MPYDQSSTPYAKPSKDESVVDIRLWCRRMGARLWHWCHRCSFQESIQAWWRVYKLRSKMVASNPQKMVN</sequence>
<evidence type="ECO:0000313" key="1">
    <source>
        <dbReference type="EMBL" id="KAK7310060.1"/>
    </source>
</evidence>
<protein>
    <submittedName>
        <fullName evidence="1">Uncharacterized protein</fullName>
    </submittedName>
</protein>